<organism evidence="1 2">
    <name type="scientific">Bacillus phage AR9</name>
    <dbReference type="NCBI Taxonomy" id="1815509"/>
    <lineage>
        <taxon>Viruses</taxon>
        <taxon>Duplodnaviria</taxon>
        <taxon>Heunggongvirae</taxon>
        <taxon>Uroviricota</taxon>
        <taxon>Caudoviricetes</taxon>
        <taxon>Takahashivirus</taxon>
        <taxon>Bacillus phage PBS1</taxon>
    </lineage>
</organism>
<proteinExistence type="predicted"/>
<evidence type="ECO:0000313" key="2">
    <source>
        <dbReference type="Proteomes" id="UP000202618"/>
    </source>
</evidence>
<dbReference type="RefSeq" id="YP_009283146.1">
    <property type="nucleotide sequence ID" value="NC_031039.1"/>
</dbReference>
<reference evidence="1 2" key="1">
    <citation type="journal article" date="2016" name="Virology">
        <title>The genome of AR9, a giant transducing Bacillus phage encoding two multisubunit RNA polymerases.</title>
        <authorList>
            <person name="Lavysh D."/>
            <person name="Sokolova M."/>
            <person name="Minakhin L."/>
            <person name="Yakunina M."/>
            <person name="Artamonova T."/>
            <person name="Kozyavkin S."/>
            <person name="Makarova K.S."/>
            <person name="Koonin E.V."/>
            <person name="Severinov K."/>
        </authorList>
    </citation>
    <scope>NUCLEOTIDE SEQUENCE [LARGE SCALE GENOMIC DNA]</scope>
</reference>
<accession>A0A172JIF6</accession>
<dbReference type="KEGG" id="vg:29058960"/>
<sequence length="234" mass="27385">MLVPKMNNPSLINEDESYEVVIDSIDDRADFFNFEITSNEKERLKFIKRIEKIIRRSFEYKTYIGFLKNELDLTKCTFLPMVDTKEIKKVGLEFHHYPFTLFDIVSIVLDEHILVNGEKRINPFDIAEEVMELHYQNYIGLVPLTKTVHELVHSGKIFVNLNYVFGNYTKFINKYESANTENFQVLLGNLEQLSQKEDREGSINGDILDKSLLKLNIKDIENPNKIEVEDELLA</sequence>
<dbReference type="GeneID" id="29058960"/>
<gene>
    <name evidence="1" type="ORF">AR9_g242</name>
</gene>
<dbReference type="Proteomes" id="UP000202618">
    <property type="component" value="Segment"/>
</dbReference>
<evidence type="ECO:0000313" key="1">
    <source>
        <dbReference type="EMBL" id="AMS01326.1"/>
    </source>
</evidence>
<dbReference type="EMBL" id="KU878088">
    <property type="protein sequence ID" value="AMS01326.1"/>
    <property type="molecule type" value="Genomic_DNA"/>
</dbReference>
<protein>
    <submittedName>
        <fullName evidence="1">Uncharacterized protein</fullName>
    </submittedName>
</protein>
<name>A0A172JIF6_BPPB1</name>
<dbReference type="OrthoDB" id="36614at10239"/>